<keyword evidence="4" id="KW-1185">Reference proteome</keyword>
<name>A0A830HU94_9CHLO</name>
<dbReference type="EMBL" id="BNJQ01000031">
    <property type="protein sequence ID" value="GHP10764.1"/>
    <property type="molecule type" value="Genomic_DNA"/>
</dbReference>
<evidence type="ECO:0008006" key="5">
    <source>
        <dbReference type="Google" id="ProtNLM"/>
    </source>
</evidence>
<feature type="region of interest" description="Disordered" evidence="1">
    <location>
        <begin position="75"/>
        <end position="196"/>
    </location>
</feature>
<feature type="compositionally biased region" description="Basic and acidic residues" evidence="1">
    <location>
        <begin position="174"/>
        <end position="183"/>
    </location>
</feature>
<feature type="compositionally biased region" description="Acidic residues" evidence="1">
    <location>
        <begin position="90"/>
        <end position="100"/>
    </location>
</feature>
<protein>
    <recommendedName>
        <fullName evidence="5">Oleosin</fullName>
    </recommendedName>
</protein>
<dbReference type="Proteomes" id="UP000660262">
    <property type="component" value="Unassembled WGS sequence"/>
</dbReference>
<feature type="compositionally biased region" description="Low complexity" evidence="1">
    <location>
        <begin position="41"/>
        <end position="56"/>
    </location>
</feature>
<evidence type="ECO:0000313" key="3">
    <source>
        <dbReference type="EMBL" id="GHP10764.1"/>
    </source>
</evidence>
<proteinExistence type="predicted"/>
<feature type="compositionally biased region" description="Polar residues" evidence="1">
    <location>
        <begin position="116"/>
        <end position="125"/>
    </location>
</feature>
<keyword evidence="2" id="KW-1133">Transmembrane helix</keyword>
<sequence length="348" mass="37735">MINGDDIIEEAPANPSLDDNNDDDMINDDDSLIIKEELADPSPKINPSSLINPSPSAEELLHDYQRRRTKYVKVLASGGRATPVTPQVVCDDDNDEDDDDGGKNAPALLADDDSAYAQSDPSPTTVIVPETPGAWAVDPTKVEDTPKATSSPPWWKKKIASSSSSASPSSSSSPDDHIDKNDSENSNARRRRAEARKRCIDAAKEESNKNYHNKPSLIVVTLKHILGMMFSFHPEQQEEHLPAIAVLIRALAIGVLFLTALPIALILSLITLPIGTLAASIAGTITLVLGAALFFVVAPLLCVGVGVALILYVLRRQPRETYTNNATASTKQQQQQMERLKLIMKKEA</sequence>
<accession>A0A830HU94</accession>
<keyword evidence="2" id="KW-0472">Membrane</keyword>
<keyword evidence="2" id="KW-0812">Transmembrane</keyword>
<feature type="region of interest" description="Disordered" evidence="1">
    <location>
        <begin position="1"/>
        <end position="60"/>
    </location>
</feature>
<comment type="caution">
    <text evidence="3">The sequence shown here is derived from an EMBL/GenBank/DDBJ whole genome shotgun (WGS) entry which is preliminary data.</text>
</comment>
<organism evidence="3 4">
    <name type="scientific">Pycnococcus provasolii</name>
    <dbReference type="NCBI Taxonomy" id="41880"/>
    <lineage>
        <taxon>Eukaryota</taxon>
        <taxon>Viridiplantae</taxon>
        <taxon>Chlorophyta</taxon>
        <taxon>Pseudoscourfieldiophyceae</taxon>
        <taxon>Pseudoscourfieldiales</taxon>
        <taxon>Pycnococcaceae</taxon>
        <taxon>Pycnococcus</taxon>
    </lineage>
</organism>
<evidence type="ECO:0000256" key="2">
    <source>
        <dbReference type="SAM" id="Phobius"/>
    </source>
</evidence>
<feature type="compositionally biased region" description="Acidic residues" evidence="1">
    <location>
        <begin position="19"/>
        <end position="31"/>
    </location>
</feature>
<feature type="compositionally biased region" description="Low complexity" evidence="1">
    <location>
        <begin position="150"/>
        <end position="173"/>
    </location>
</feature>
<dbReference type="AlphaFoldDB" id="A0A830HU94"/>
<feature type="transmembrane region" description="Helical" evidence="2">
    <location>
        <begin position="246"/>
        <end position="275"/>
    </location>
</feature>
<feature type="transmembrane region" description="Helical" evidence="2">
    <location>
        <begin position="281"/>
        <end position="314"/>
    </location>
</feature>
<evidence type="ECO:0000256" key="1">
    <source>
        <dbReference type="SAM" id="MobiDB-lite"/>
    </source>
</evidence>
<evidence type="ECO:0000313" key="4">
    <source>
        <dbReference type="Proteomes" id="UP000660262"/>
    </source>
</evidence>
<reference evidence="3" key="1">
    <citation type="submission" date="2020-10" db="EMBL/GenBank/DDBJ databases">
        <title>Unveiling of a novel bifunctional photoreceptor, Dualchrome1, isolated from a cosmopolitan green alga.</title>
        <authorList>
            <person name="Suzuki S."/>
            <person name="Kawachi M."/>
        </authorList>
    </citation>
    <scope>NUCLEOTIDE SEQUENCE</scope>
    <source>
        <strain evidence="3">NIES 2893</strain>
    </source>
</reference>
<gene>
    <name evidence="3" type="ORF">PPROV_000949500</name>
</gene>